<protein>
    <submittedName>
        <fullName evidence="2">PAS domain-containing protein</fullName>
    </submittedName>
</protein>
<dbReference type="Proteomes" id="UP001180616">
    <property type="component" value="Chromosome"/>
</dbReference>
<evidence type="ECO:0000259" key="1">
    <source>
        <dbReference type="PROSITE" id="PS50112"/>
    </source>
</evidence>
<evidence type="ECO:0000313" key="3">
    <source>
        <dbReference type="Proteomes" id="UP001180616"/>
    </source>
</evidence>
<accession>A0ABY9R335</accession>
<gene>
    <name evidence="2" type="ORF">KPS_003529</name>
</gene>
<dbReference type="InterPro" id="IPR000014">
    <property type="entry name" value="PAS"/>
</dbReference>
<dbReference type="PROSITE" id="PS50112">
    <property type="entry name" value="PAS"/>
    <property type="match status" value="1"/>
</dbReference>
<proteinExistence type="predicted"/>
<dbReference type="InterPro" id="IPR035965">
    <property type="entry name" value="PAS-like_dom_sf"/>
</dbReference>
<dbReference type="SUPFAM" id="SSF55781">
    <property type="entry name" value="GAF domain-like"/>
    <property type="match status" value="1"/>
</dbReference>
<dbReference type="RefSeq" id="WP_309541411.1">
    <property type="nucleotide sequence ID" value="NZ_CP133659.1"/>
</dbReference>
<dbReference type="Pfam" id="PF00989">
    <property type="entry name" value="PAS"/>
    <property type="match status" value="1"/>
</dbReference>
<dbReference type="SMART" id="SM00091">
    <property type="entry name" value="PAS"/>
    <property type="match status" value="1"/>
</dbReference>
<name>A0ABY9R335_9BACT</name>
<dbReference type="InterPro" id="IPR013767">
    <property type="entry name" value="PAS_fold"/>
</dbReference>
<keyword evidence="3" id="KW-1185">Reference proteome</keyword>
<dbReference type="SUPFAM" id="SSF55785">
    <property type="entry name" value="PYP-like sensor domain (PAS domain)"/>
    <property type="match status" value="1"/>
</dbReference>
<sequence>MTSNDPTFGSAGLHARLRHLEDQARFTLDVLDMAFNLGDFQTCINRLEEPSALLDEAVARIGELVQFSVTAFYLVDEHTSDFVLGLCRPSEEGPAIEREVERLIETGVFAPAVRENRPITVYSSDNSHRLVLSVLATTSRVRGMFIGAMPRTEKNLSGILLSLLSLILKHCANAIESFELYRLLREHERRQREFIDTLSVTVFETDPAGVLRSLNRAAAAQFGMDPAALPPAAGLLDLLAPDERPRMAAAIAEALRNGQPASLACTAMHTSGATFPAVLHLAPCMHEGLCTGLRGVVGRHPTE</sequence>
<dbReference type="Gene3D" id="3.30.450.40">
    <property type="match status" value="1"/>
</dbReference>
<evidence type="ECO:0000313" key="2">
    <source>
        <dbReference type="EMBL" id="WMW65403.1"/>
    </source>
</evidence>
<reference evidence="2" key="1">
    <citation type="submission" date="2023-09" db="EMBL/GenBank/DDBJ databases">
        <authorList>
            <consortium name="CW5 consortium"/>
            <person name="Lu C.-W."/>
        </authorList>
    </citation>
    <scope>NUCLEOTIDE SEQUENCE</scope>
    <source>
        <strain evidence="2">KPS</strain>
    </source>
</reference>
<dbReference type="EMBL" id="CP133659">
    <property type="protein sequence ID" value="WMW65403.1"/>
    <property type="molecule type" value="Genomic_DNA"/>
</dbReference>
<organism evidence="2 3">
    <name type="scientific">Nitratidesulfovibrio liaohensis</name>
    <dbReference type="NCBI Taxonomy" id="2604158"/>
    <lineage>
        <taxon>Bacteria</taxon>
        <taxon>Pseudomonadati</taxon>
        <taxon>Thermodesulfobacteriota</taxon>
        <taxon>Desulfovibrionia</taxon>
        <taxon>Desulfovibrionales</taxon>
        <taxon>Desulfovibrionaceae</taxon>
        <taxon>Nitratidesulfovibrio</taxon>
    </lineage>
</organism>
<dbReference type="Gene3D" id="3.30.450.20">
    <property type="entry name" value="PAS domain"/>
    <property type="match status" value="1"/>
</dbReference>
<dbReference type="CDD" id="cd00130">
    <property type="entry name" value="PAS"/>
    <property type="match status" value="1"/>
</dbReference>
<dbReference type="InterPro" id="IPR029016">
    <property type="entry name" value="GAF-like_dom_sf"/>
</dbReference>
<feature type="domain" description="PAS" evidence="1">
    <location>
        <begin position="187"/>
        <end position="258"/>
    </location>
</feature>